<sequence>MGDDKDEKGDSTAPMAGDLMARIPGSMAAPAPISGSLPSPAPIPVSRASQATAQDGSDPPPMESCDPKVTLGDGKGRKSSPQDRERVTGPKEVDQKEGDMVISPSRFSVLATEDPEERDGDGDDDPDDTEEGQVVSEVHGTDSKKDTAKNVKFRPGTSLKLRHECV</sequence>
<dbReference type="EMBL" id="QGKW02000717">
    <property type="protein sequence ID" value="KAF2597305.1"/>
    <property type="molecule type" value="Genomic_DNA"/>
</dbReference>
<feature type="compositionally biased region" description="Basic and acidic residues" evidence="1">
    <location>
        <begin position="139"/>
        <end position="149"/>
    </location>
</feature>
<accession>A0A8S9KS75</accession>
<proteinExistence type="predicted"/>
<gene>
    <name evidence="2" type="ORF">F2Q68_00012349</name>
</gene>
<dbReference type="AlphaFoldDB" id="A0A8S9KS75"/>
<evidence type="ECO:0000313" key="3">
    <source>
        <dbReference type="Proteomes" id="UP000712281"/>
    </source>
</evidence>
<feature type="compositionally biased region" description="Acidic residues" evidence="1">
    <location>
        <begin position="113"/>
        <end position="131"/>
    </location>
</feature>
<name>A0A8S9KS75_BRACR</name>
<comment type="caution">
    <text evidence="2">The sequence shown here is derived from an EMBL/GenBank/DDBJ whole genome shotgun (WGS) entry which is preliminary data.</text>
</comment>
<feature type="compositionally biased region" description="Basic and acidic residues" evidence="1">
    <location>
        <begin position="74"/>
        <end position="99"/>
    </location>
</feature>
<feature type="region of interest" description="Disordered" evidence="1">
    <location>
        <begin position="1"/>
        <end position="150"/>
    </location>
</feature>
<evidence type="ECO:0000256" key="1">
    <source>
        <dbReference type="SAM" id="MobiDB-lite"/>
    </source>
</evidence>
<evidence type="ECO:0000313" key="2">
    <source>
        <dbReference type="EMBL" id="KAF2597305.1"/>
    </source>
</evidence>
<protein>
    <submittedName>
        <fullName evidence="2">Uncharacterized protein</fullName>
    </submittedName>
</protein>
<dbReference type="Proteomes" id="UP000712281">
    <property type="component" value="Unassembled WGS sequence"/>
</dbReference>
<reference evidence="2" key="1">
    <citation type="submission" date="2019-12" db="EMBL/GenBank/DDBJ databases">
        <title>Genome sequencing and annotation of Brassica cretica.</title>
        <authorList>
            <person name="Studholme D.J."/>
            <person name="Sarris P.F."/>
        </authorList>
    </citation>
    <scope>NUCLEOTIDE SEQUENCE</scope>
    <source>
        <strain evidence="2">PFS-001/15</strain>
        <tissue evidence="2">Leaf</tissue>
    </source>
</reference>
<feature type="compositionally biased region" description="Basic and acidic residues" evidence="1">
    <location>
        <begin position="1"/>
        <end position="10"/>
    </location>
</feature>
<organism evidence="2 3">
    <name type="scientific">Brassica cretica</name>
    <name type="common">Mustard</name>
    <dbReference type="NCBI Taxonomy" id="69181"/>
    <lineage>
        <taxon>Eukaryota</taxon>
        <taxon>Viridiplantae</taxon>
        <taxon>Streptophyta</taxon>
        <taxon>Embryophyta</taxon>
        <taxon>Tracheophyta</taxon>
        <taxon>Spermatophyta</taxon>
        <taxon>Magnoliopsida</taxon>
        <taxon>eudicotyledons</taxon>
        <taxon>Gunneridae</taxon>
        <taxon>Pentapetalae</taxon>
        <taxon>rosids</taxon>
        <taxon>malvids</taxon>
        <taxon>Brassicales</taxon>
        <taxon>Brassicaceae</taxon>
        <taxon>Brassiceae</taxon>
        <taxon>Brassica</taxon>
    </lineage>
</organism>